<dbReference type="PROSITE" id="PS51257">
    <property type="entry name" value="PROKAR_LIPOPROTEIN"/>
    <property type="match status" value="1"/>
</dbReference>
<comment type="catalytic activity">
    <reaction evidence="1 5 6">
        <text>[protein]-peptidylproline (omega=180) = [protein]-peptidylproline (omega=0)</text>
        <dbReference type="Rhea" id="RHEA:16237"/>
        <dbReference type="Rhea" id="RHEA-COMP:10747"/>
        <dbReference type="Rhea" id="RHEA-COMP:10748"/>
        <dbReference type="ChEBI" id="CHEBI:83833"/>
        <dbReference type="ChEBI" id="CHEBI:83834"/>
        <dbReference type="EC" id="5.2.1.8"/>
    </reaction>
</comment>
<keyword evidence="4 5" id="KW-0413">Isomerase</keyword>
<dbReference type="EC" id="5.2.1.8" evidence="6"/>
<dbReference type="OrthoDB" id="25996at2"/>
<reference evidence="10 13" key="3">
    <citation type="submission" date="2020-08" db="EMBL/GenBank/DDBJ databases">
        <title>Genomic Encyclopedia of Type Strains, Phase III (KMG-III): the genomes of soil and plant-associated and newly described type strains.</title>
        <authorList>
            <person name="Whitman W."/>
        </authorList>
    </citation>
    <scope>NUCLEOTIDE SEQUENCE [LARGE SCALE GENOMIC DNA]</scope>
    <source>
        <strain evidence="10 13">CECT 3259</strain>
    </source>
</reference>
<dbReference type="PROSITE" id="PS50059">
    <property type="entry name" value="FKBP_PPIASE"/>
    <property type="match status" value="1"/>
</dbReference>
<keyword evidence="8" id="KW-0732">Signal</keyword>
<keyword evidence="12" id="KW-1185">Reference proteome</keyword>
<dbReference type="SUPFAM" id="SSF54534">
    <property type="entry name" value="FKBP-like"/>
    <property type="match status" value="2"/>
</dbReference>
<evidence type="ECO:0000256" key="8">
    <source>
        <dbReference type="SAM" id="SignalP"/>
    </source>
</evidence>
<protein>
    <recommendedName>
        <fullName evidence="6">Peptidyl-prolyl cis-trans isomerase</fullName>
        <ecNumber evidence="6">5.2.1.8</ecNumber>
    </recommendedName>
</protein>
<gene>
    <name evidence="11" type="ORF">AF335_31695</name>
    <name evidence="10" type="ORF">FHS36_004073</name>
</gene>
<evidence type="ECO:0000313" key="13">
    <source>
        <dbReference type="Proteomes" id="UP000528608"/>
    </source>
</evidence>
<evidence type="ECO:0000256" key="4">
    <source>
        <dbReference type="ARBA" id="ARBA00023235"/>
    </source>
</evidence>
<evidence type="ECO:0000256" key="5">
    <source>
        <dbReference type="PROSITE-ProRule" id="PRU00277"/>
    </source>
</evidence>
<dbReference type="GO" id="GO:0003755">
    <property type="term" value="F:peptidyl-prolyl cis-trans isomerase activity"/>
    <property type="evidence" value="ECO:0007669"/>
    <property type="project" value="UniProtKB-UniRule"/>
</dbReference>
<feature type="region of interest" description="Disordered" evidence="7">
    <location>
        <begin position="161"/>
        <end position="203"/>
    </location>
</feature>
<dbReference type="Gene3D" id="3.10.50.40">
    <property type="match status" value="2"/>
</dbReference>
<dbReference type="FunFam" id="3.10.50.40:FF:000006">
    <property type="entry name" value="Peptidyl-prolyl cis-trans isomerase"/>
    <property type="match status" value="1"/>
</dbReference>
<evidence type="ECO:0000256" key="6">
    <source>
        <dbReference type="RuleBase" id="RU003915"/>
    </source>
</evidence>
<name>A0A2N8NMD4_STREU</name>
<dbReference type="Proteomes" id="UP000528608">
    <property type="component" value="Unassembled WGS sequence"/>
</dbReference>
<feature type="compositionally biased region" description="Basic and acidic residues" evidence="7">
    <location>
        <begin position="38"/>
        <end position="56"/>
    </location>
</feature>
<dbReference type="RefSeq" id="WP_102921971.1">
    <property type="nucleotide sequence ID" value="NZ_JACHJF010000013.1"/>
</dbReference>
<dbReference type="Pfam" id="PF00254">
    <property type="entry name" value="FKBP_C"/>
    <property type="match status" value="2"/>
</dbReference>
<evidence type="ECO:0000256" key="7">
    <source>
        <dbReference type="SAM" id="MobiDB-lite"/>
    </source>
</evidence>
<dbReference type="InterPro" id="IPR001179">
    <property type="entry name" value="PPIase_FKBP_dom"/>
</dbReference>
<feature type="domain" description="PPIase FKBP-type" evidence="9">
    <location>
        <begin position="71"/>
        <end position="159"/>
    </location>
</feature>
<dbReference type="EMBL" id="LGUI01000014">
    <property type="protein sequence ID" value="PNE29925.1"/>
    <property type="molecule type" value="Genomic_DNA"/>
</dbReference>
<reference evidence="12" key="2">
    <citation type="submission" date="2015-07" db="EMBL/GenBank/DDBJ databases">
        <authorList>
            <person name="Graham D.E."/>
            <person name="Giannone R.J."/>
            <person name="Gulvik C.A."/>
            <person name="Hettich R.L."/>
            <person name="Klingeman D.M."/>
            <person name="Mahan K.M."/>
            <person name="Parry R.J."/>
            <person name="Spain J.C."/>
        </authorList>
    </citation>
    <scope>NUCLEOTIDE SEQUENCE [LARGE SCALE GENOMIC DNA]</scope>
    <source>
        <strain evidence="12">ATCC 27428</strain>
    </source>
</reference>
<comment type="similarity">
    <text evidence="2 6">Belongs to the FKBP-type PPIase family.</text>
</comment>
<dbReference type="PANTHER" id="PTHR43811">
    <property type="entry name" value="FKBP-TYPE PEPTIDYL-PROLYL CIS-TRANS ISOMERASE FKPA"/>
    <property type="match status" value="1"/>
</dbReference>
<evidence type="ECO:0000259" key="9">
    <source>
        <dbReference type="PROSITE" id="PS50059"/>
    </source>
</evidence>
<proteinExistence type="inferred from homology"/>
<keyword evidence="3 5" id="KW-0697">Rotamase</keyword>
<evidence type="ECO:0000313" key="10">
    <source>
        <dbReference type="EMBL" id="MBB5120626.1"/>
    </source>
</evidence>
<dbReference type="AlphaFoldDB" id="A0A2N8NMD4"/>
<sequence length="299" mass="31695">MRRIAALLIAPLLLVTATACGSDDSGKAGEPPAVSGAADKKPKIDKGEGDPPKDLKIKVLKEGDGPKLQKGDALTANYLGQLWDGKVFDNSWDRGQPATFEIGTGKVVKGWDEGLVGQKLGSRVELVIPPDKGYGEQGQGEQIPPKSTLVFVVDLKSVTPNKPSGKAVEQKNEDLPKVGTNTDGKAPSVTVPKDKDAPSKTQSETIIEGTGKTVGKDDTIQTHFEAVLWKDSKPLDNTWQQSGMQAVALKSLPGWQEGLAGKKVGSRVLLVVPKSALTEAQQKQFDSAVVFVVDILGVN</sequence>
<evidence type="ECO:0000313" key="12">
    <source>
        <dbReference type="Proteomes" id="UP000235945"/>
    </source>
</evidence>
<dbReference type="Proteomes" id="UP000235945">
    <property type="component" value="Unassembled WGS sequence"/>
</dbReference>
<evidence type="ECO:0000256" key="3">
    <source>
        <dbReference type="ARBA" id="ARBA00023110"/>
    </source>
</evidence>
<evidence type="ECO:0000256" key="1">
    <source>
        <dbReference type="ARBA" id="ARBA00000971"/>
    </source>
</evidence>
<feature type="region of interest" description="Disordered" evidence="7">
    <location>
        <begin position="22"/>
        <end position="56"/>
    </location>
</feature>
<feature type="signal peptide" evidence="8">
    <location>
        <begin position="1"/>
        <end position="21"/>
    </location>
</feature>
<reference evidence="11" key="1">
    <citation type="submission" date="2015-07" db="EMBL/GenBank/DDBJ databases">
        <authorList>
            <person name="Noorani M."/>
        </authorList>
    </citation>
    <scope>NUCLEOTIDE SEQUENCE [LARGE SCALE GENOMIC DNA]</scope>
    <source>
        <strain evidence="11">ATCC 27428</strain>
    </source>
</reference>
<dbReference type="EMBL" id="JACHJF010000013">
    <property type="protein sequence ID" value="MBB5120626.1"/>
    <property type="molecule type" value="Genomic_DNA"/>
</dbReference>
<dbReference type="InterPro" id="IPR046357">
    <property type="entry name" value="PPIase_dom_sf"/>
</dbReference>
<evidence type="ECO:0000313" key="11">
    <source>
        <dbReference type="EMBL" id="PNE29925.1"/>
    </source>
</evidence>
<dbReference type="PANTHER" id="PTHR43811:SF19">
    <property type="entry name" value="39 KDA FK506-BINDING NUCLEAR PROTEIN"/>
    <property type="match status" value="1"/>
</dbReference>
<comment type="caution">
    <text evidence="11">The sequence shown here is derived from an EMBL/GenBank/DDBJ whole genome shotgun (WGS) entry which is preliminary data.</text>
</comment>
<feature type="chain" id="PRO_5042697988" description="Peptidyl-prolyl cis-trans isomerase" evidence="8">
    <location>
        <begin position="22"/>
        <end position="299"/>
    </location>
</feature>
<evidence type="ECO:0000256" key="2">
    <source>
        <dbReference type="ARBA" id="ARBA00006577"/>
    </source>
</evidence>
<organism evidence="11 12">
    <name type="scientific">Streptomyces eurocidicus</name>
    <name type="common">Streptoverticillium eurocidicus</name>
    <dbReference type="NCBI Taxonomy" id="66423"/>
    <lineage>
        <taxon>Bacteria</taxon>
        <taxon>Bacillati</taxon>
        <taxon>Actinomycetota</taxon>
        <taxon>Actinomycetes</taxon>
        <taxon>Kitasatosporales</taxon>
        <taxon>Streptomycetaceae</taxon>
        <taxon>Streptomyces</taxon>
    </lineage>
</organism>
<accession>A0A2N8NMD4</accession>